<sequence>MMMISNHLAFVEVRNRRPANYVRKELILNIASTSRPAPRPQPNKQPPKGTMKPTGKAGNRTNAAPELAGSSAPTKNTPTAKTVASTTASSSDWVPYTEESSDSAEVFDWEGRRVQSMHELESDDIVNKFITNENGAHVAFVKKRHQIKSYIAVARLGRNLQREDDLNVPAISFTDPCLVALPGVKRTLRWYNFNKEIFYLNVGCFFDPQAKINVDYWNSRRLAIIEENASTSIPFVETCGDKAINGGKGYLVTNMYEMGYDDVITMLEVNEKGKTIAYAWETDQIPKGVNIVKLGPKLEELNGDDNGVNFTEDFLLSCPEVKKKGDWYDFDKPAFILRVLSFFDPNLDRNKKYLKEMRRRARKEKRRKKELILKMRFSHRTFTFLNVFGCISVSFFNMLIKIATWNVRGLKKPSKHNTIKNFTRINNINLFCFLETKMNPNSFNNYVSNVWPEWVHETNFQTIQGGRMGIIWDPGFVICNFLEIDKQHMHIKCTCRVTQTIIYATFVYPLYTVLERKELWDHLMDLGAFIFDPWVICGDFNCVCSPNERVGPTPPPLGLHYATLE</sequence>
<gene>
    <name evidence="4" type="ORF">CEPIT_LOCUS7568</name>
</gene>
<evidence type="ECO:0000313" key="5">
    <source>
        <dbReference type="Proteomes" id="UP001152523"/>
    </source>
</evidence>
<dbReference type="Pfam" id="PF03372">
    <property type="entry name" value="Exo_endo_phos"/>
    <property type="match status" value="1"/>
</dbReference>
<keyword evidence="5" id="KW-1185">Reference proteome</keyword>
<organism evidence="4 5">
    <name type="scientific">Cuscuta epithymum</name>
    <dbReference type="NCBI Taxonomy" id="186058"/>
    <lineage>
        <taxon>Eukaryota</taxon>
        <taxon>Viridiplantae</taxon>
        <taxon>Streptophyta</taxon>
        <taxon>Embryophyta</taxon>
        <taxon>Tracheophyta</taxon>
        <taxon>Spermatophyta</taxon>
        <taxon>Magnoliopsida</taxon>
        <taxon>eudicotyledons</taxon>
        <taxon>Gunneridae</taxon>
        <taxon>Pentapetalae</taxon>
        <taxon>asterids</taxon>
        <taxon>lamiids</taxon>
        <taxon>Solanales</taxon>
        <taxon>Convolvulaceae</taxon>
        <taxon>Cuscuteae</taxon>
        <taxon>Cuscuta</taxon>
        <taxon>Cuscuta subgen. Cuscuta</taxon>
    </lineage>
</organism>
<comment type="caution">
    <text evidence="4">The sequence shown here is derived from an EMBL/GenBank/DDBJ whole genome shotgun (WGS) entry which is preliminary data.</text>
</comment>
<protein>
    <recommendedName>
        <fullName evidence="3">Endonuclease/exonuclease/phosphatase domain-containing protein</fullName>
    </recommendedName>
</protein>
<dbReference type="Gene3D" id="3.60.10.10">
    <property type="entry name" value="Endonuclease/exonuclease/phosphatase"/>
    <property type="match status" value="1"/>
</dbReference>
<keyword evidence="2" id="KW-0472">Membrane</keyword>
<dbReference type="AlphaFoldDB" id="A0AAV0CQE4"/>
<dbReference type="PANTHER" id="PTHR35218">
    <property type="entry name" value="RNASE H DOMAIN-CONTAINING PROTEIN"/>
    <property type="match status" value="1"/>
</dbReference>
<proteinExistence type="predicted"/>
<keyword evidence="2" id="KW-0812">Transmembrane</keyword>
<dbReference type="InterPro" id="IPR005135">
    <property type="entry name" value="Endo/exonuclease/phosphatase"/>
</dbReference>
<feature type="compositionally biased region" description="Low complexity" evidence="1">
    <location>
        <begin position="79"/>
        <end position="91"/>
    </location>
</feature>
<name>A0AAV0CQE4_9ASTE</name>
<dbReference type="PANTHER" id="PTHR35218:SF9">
    <property type="entry name" value="ENDONUCLEASE_EXONUCLEASE_PHOSPHATASE DOMAIN-CONTAINING PROTEIN"/>
    <property type="match status" value="1"/>
</dbReference>
<dbReference type="SUPFAM" id="SSF56219">
    <property type="entry name" value="DNase I-like"/>
    <property type="match status" value="1"/>
</dbReference>
<evidence type="ECO:0000256" key="1">
    <source>
        <dbReference type="SAM" id="MobiDB-lite"/>
    </source>
</evidence>
<dbReference type="EMBL" id="CAMAPF010000035">
    <property type="protein sequence ID" value="CAH9081002.1"/>
    <property type="molecule type" value="Genomic_DNA"/>
</dbReference>
<feature type="domain" description="Endonuclease/exonuclease/phosphatase" evidence="3">
    <location>
        <begin position="403"/>
        <end position="553"/>
    </location>
</feature>
<dbReference type="Proteomes" id="UP001152523">
    <property type="component" value="Unassembled WGS sequence"/>
</dbReference>
<feature type="region of interest" description="Disordered" evidence="1">
    <location>
        <begin position="32"/>
        <end position="95"/>
    </location>
</feature>
<evidence type="ECO:0000313" key="4">
    <source>
        <dbReference type="EMBL" id="CAH9081002.1"/>
    </source>
</evidence>
<evidence type="ECO:0000259" key="3">
    <source>
        <dbReference type="Pfam" id="PF03372"/>
    </source>
</evidence>
<dbReference type="InterPro" id="IPR036691">
    <property type="entry name" value="Endo/exonu/phosph_ase_sf"/>
</dbReference>
<keyword evidence="2" id="KW-1133">Transmembrane helix</keyword>
<accession>A0AAV0CQE4</accession>
<reference evidence="4" key="1">
    <citation type="submission" date="2022-07" db="EMBL/GenBank/DDBJ databases">
        <authorList>
            <person name="Macas J."/>
            <person name="Novak P."/>
            <person name="Neumann P."/>
        </authorList>
    </citation>
    <scope>NUCLEOTIDE SEQUENCE</scope>
</reference>
<evidence type="ECO:0000256" key="2">
    <source>
        <dbReference type="SAM" id="Phobius"/>
    </source>
</evidence>
<feature type="transmembrane region" description="Helical" evidence="2">
    <location>
        <begin position="384"/>
        <end position="405"/>
    </location>
</feature>
<dbReference type="GO" id="GO:0003824">
    <property type="term" value="F:catalytic activity"/>
    <property type="evidence" value="ECO:0007669"/>
    <property type="project" value="InterPro"/>
</dbReference>